<dbReference type="Proteomes" id="UP000070133">
    <property type="component" value="Unassembled WGS sequence"/>
</dbReference>
<feature type="compositionally biased region" description="Low complexity" evidence="1">
    <location>
        <begin position="288"/>
        <end position="298"/>
    </location>
</feature>
<evidence type="ECO:0000313" key="2">
    <source>
        <dbReference type="EMBL" id="KXS98143.1"/>
    </source>
</evidence>
<accession>A0A139H6P7</accession>
<evidence type="ECO:0000313" key="3">
    <source>
        <dbReference type="Proteomes" id="UP000070133"/>
    </source>
</evidence>
<feature type="region of interest" description="Disordered" evidence="1">
    <location>
        <begin position="228"/>
        <end position="253"/>
    </location>
</feature>
<feature type="region of interest" description="Disordered" evidence="1">
    <location>
        <begin position="127"/>
        <end position="150"/>
    </location>
</feature>
<gene>
    <name evidence="2" type="ORF">AC578_9406</name>
</gene>
<name>A0A139H6P7_9PEZI</name>
<feature type="region of interest" description="Disordered" evidence="1">
    <location>
        <begin position="286"/>
        <end position="327"/>
    </location>
</feature>
<feature type="region of interest" description="Disordered" evidence="1">
    <location>
        <begin position="401"/>
        <end position="436"/>
    </location>
</feature>
<keyword evidence="3" id="KW-1185">Reference proteome</keyword>
<dbReference type="AlphaFoldDB" id="A0A139H6P7"/>
<evidence type="ECO:0000256" key="1">
    <source>
        <dbReference type="SAM" id="MobiDB-lite"/>
    </source>
</evidence>
<proteinExistence type="predicted"/>
<sequence>MDFAATASSHAYRMALQYIKALFLQEQYRKCIQVCRDTLNMTGRDNQLPLQRTYISLYLALSYDAIARLMHHNSVAKLPAFDSAEQHFYDALAGLPSTEQARELCTRLAGERREDPFLRDARKRYGMHSQLPESQSHHRTPSRVSSICFSSPPQFDGERIPCSPAQTASELDDIESHASLDPATPKPLPREQSRMSLLDSSPLDQRAPVASMTSLSVQRQKSVAGLMRPIRPGSPAKAFHIPPKLPYSESASRRRSMLPRLSIAQQTSSSPASSYLSYASMQSEDIRSPVSPVSPISRAGSDSHSDDTPVSPISPQTPHPPAPPPVYHEPAYNEPIYSTAVIQEEPEEGLDEAALLRFIDHLNAMRCQIEAHLTMLYNSKDQLYQLQKDKKAAAEARMGAAMPDNARDSGKYFFSSPAPSRDRSPEAKPIPQSRSYWSFVPGDVKVDEKKKRVEAGRGRKWARKRFDPTRYQELAEKALAEL</sequence>
<dbReference type="OrthoDB" id="3641178at2759"/>
<reference evidence="2 3" key="1">
    <citation type="submission" date="2015-07" db="EMBL/GenBank/DDBJ databases">
        <title>Comparative genomics of the Sigatoka disease complex on banana suggests a link between parallel evolutionary changes in Pseudocercospora fijiensis and Pseudocercospora eumusae and increased virulence on the banana host.</title>
        <authorList>
            <person name="Chang T.-C."/>
            <person name="Salvucci A."/>
            <person name="Crous P.W."/>
            <person name="Stergiopoulos I."/>
        </authorList>
    </citation>
    <scope>NUCLEOTIDE SEQUENCE [LARGE SCALE GENOMIC DNA]</scope>
    <source>
        <strain evidence="2 3">CBS 114824</strain>
    </source>
</reference>
<comment type="caution">
    <text evidence="2">The sequence shown here is derived from an EMBL/GenBank/DDBJ whole genome shotgun (WGS) entry which is preliminary data.</text>
</comment>
<feature type="compositionally biased region" description="Pro residues" evidence="1">
    <location>
        <begin position="315"/>
        <end position="327"/>
    </location>
</feature>
<protein>
    <submittedName>
        <fullName evidence="2">Uncharacterized protein</fullName>
    </submittedName>
</protein>
<organism evidence="2 3">
    <name type="scientific">Pseudocercospora eumusae</name>
    <dbReference type="NCBI Taxonomy" id="321146"/>
    <lineage>
        <taxon>Eukaryota</taxon>
        <taxon>Fungi</taxon>
        <taxon>Dikarya</taxon>
        <taxon>Ascomycota</taxon>
        <taxon>Pezizomycotina</taxon>
        <taxon>Dothideomycetes</taxon>
        <taxon>Dothideomycetidae</taxon>
        <taxon>Mycosphaerellales</taxon>
        <taxon>Mycosphaerellaceae</taxon>
        <taxon>Pseudocercospora</taxon>
    </lineage>
</organism>
<dbReference type="EMBL" id="LFZN01000121">
    <property type="protein sequence ID" value="KXS98143.1"/>
    <property type="molecule type" value="Genomic_DNA"/>
</dbReference>